<evidence type="ECO:0000256" key="1">
    <source>
        <dbReference type="ARBA" id="ARBA00004651"/>
    </source>
</evidence>
<dbReference type="InterPro" id="IPR051907">
    <property type="entry name" value="DoxX-like_oxidoreductase"/>
</dbReference>
<keyword evidence="6 7" id="KW-0472">Membrane</keyword>
<keyword evidence="4 7" id="KW-0812">Transmembrane</keyword>
<sequence length="136" mass="14473">MDQAQKLIAPFGRLLLSLMFILAGYNKIGGYTGTQGYMEAMGIPGMLLPLVIAVELLGGLALLVGWNTRIAAFLLAGFTLVANLIFHNLTEQMQSLLFMKNLSIAGGLLMVTALGAGAFSVDSVLKSKKEQQPQTA</sequence>
<dbReference type="EMBL" id="JBEWTB010000002">
    <property type="protein sequence ID" value="MET4758309.1"/>
    <property type="molecule type" value="Genomic_DNA"/>
</dbReference>
<feature type="transmembrane region" description="Helical" evidence="7">
    <location>
        <begin position="45"/>
        <end position="64"/>
    </location>
</feature>
<dbReference type="Proteomes" id="UP001549366">
    <property type="component" value="Unassembled WGS sequence"/>
</dbReference>
<evidence type="ECO:0000313" key="8">
    <source>
        <dbReference type="EMBL" id="MET4758309.1"/>
    </source>
</evidence>
<keyword evidence="5 7" id="KW-1133">Transmembrane helix</keyword>
<name>A0ABV2SMG2_9GAMM</name>
<evidence type="ECO:0000256" key="3">
    <source>
        <dbReference type="ARBA" id="ARBA00022475"/>
    </source>
</evidence>
<keyword evidence="9" id="KW-1185">Reference proteome</keyword>
<gene>
    <name evidence="8" type="ORF">V5J35_003501</name>
</gene>
<dbReference type="InterPro" id="IPR032808">
    <property type="entry name" value="DoxX"/>
</dbReference>
<feature type="transmembrane region" description="Helical" evidence="7">
    <location>
        <begin position="102"/>
        <end position="121"/>
    </location>
</feature>
<dbReference type="RefSeq" id="WP_354008402.1">
    <property type="nucleotide sequence ID" value="NZ_JBEWTA010000001.1"/>
</dbReference>
<evidence type="ECO:0000256" key="2">
    <source>
        <dbReference type="ARBA" id="ARBA00006679"/>
    </source>
</evidence>
<evidence type="ECO:0000256" key="7">
    <source>
        <dbReference type="SAM" id="Phobius"/>
    </source>
</evidence>
<comment type="similarity">
    <text evidence="2">Belongs to the DoxX family.</text>
</comment>
<accession>A0ABV2SMG2</accession>
<evidence type="ECO:0000256" key="5">
    <source>
        <dbReference type="ARBA" id="ARBA00022989"/>
    </source>
</evidence>
<reference evidence="8 9" key="1">
    <citation type="submission" date="2024-06" db="EMBL/GenBank/DDBJ databases">
        <title>Genomic Encyclopedia of Type Strains, Phase V (KMG-V): Genome sequencing to study the core and pangenomes of soil and plant-associated prokaryotes.</title>
        <authorList>
            <person name="Whitman W."/>
        </authorList>
    </citation>
    <scope>NUCLEOTIDE SEQUENCE [LARGE SCALE GENOMIC DNA]</scope>
    <source>
        <strain evidence="8 9">NE40</strain>
    </source>
</reference>
<comment type="subcellular location">
    <subcellularLocation>
        <location evidence="1">Cell membrane</location>
        <topology evidence="1">Multi-pass membrane protein</topology>
    </subcellularLocation>
</comment>
<dbReference type="PANTHER" id="PTHR33452:SF1">
    <property type="entry name" value="INNER MEMBRANE PROTEIN YPHA-RELATED"/>
    <property type="match status" value="1"/>
</dbReference>
<evidence type="ECO:0000256" key="6">
    <source>
        <dbReference type="ARBA" id="ARBA00023136"/>
    </source>
</evidence>
<feature type="transmembrane region" description="Helical" evidence="7">
    <location>
        <begin position="71"/>
        <end position="90"/>
    </location>
</feature>
<comment type="caution">
    <text evidence="8">The sequence shown here is derived from an EMBL/GenBank/DDBJ whole genome shotgun (WGS) entry which is preliminary data.</text>
</comment>
<keyword evidence="3" id="KW-1003">Cell membrane</keyword>
<evidence type="ECO:0000313" key="9">
    <source>
        <dbReference type="Proteomes" id="UP001549366"/>
    </source>
</evidence>
<protein>
    <submittedName>
        <fullName evidence="8">Oxidoreductase</fullName>
    </submittedName>
</protein>
<evidence type="ECO:0000256" key="4">
    <source>
        <dbReference type="ARBA" id="ARBA00022692"/>
    </source>
</evidence>
<dbReference type="PANTHER" id="PTHR33452">
    <property type="entry name" value="OXIDOREDUCTASE CATD-RELATED"/>
    <property type="match status" value="1"/>
</dbReference>
<organism evidence="8 9">
    <name type="scientific">Endozoicomonas lisbonensis</name>
    <dbReference type="NCBI Taxonomy" id="3120522"/>
    <lineage>
        <taxon>Bacteria</taxon>
        <taxon>Pseudomonadati</taxon>
        <taxon>Pseudomonadota</taxon>
        <taxon>Gammaproteobacteria</taxon>
        <taxon>Oceanospirillales</taxon>
        <taxon>Endozoicomonadaceae</taxon>
        <taxon>Endozoicomonas</taxon>
    </lineage>
</organism>
<feature type="transmembrane region" description="Helical" evidence="7">
    <location>
        <begin position="7"/>
        <end position="25"/>
    </location>
</feature>
<dbReference type="Pfam" id="PF07681">
    <property type="entry name" value="DoxX"/>
    <property type="match status" value="1"/>
</dbReference>
<proteinExistence type="inferred from homology"/>